<comment type="similarity">
    <text evidence="8">Belongs to the binding-protein-dependent transport system permease family. LivHM subfamily.</text>
</comment>
<dbReference type="EMBL" id="AP010656">
    <property type="protein sequence ID" value="BAG83495.1"/>
    <property type="molecule type" value="Genomic_DNA"/>
</dbReference>
<feature type="transmembrane region" description="Helical" evidence="9">
    <location>
        <begin position="12"/>
        <end position="35"/>
    </location>
</feature>
<reference evidence="11" key="1">
    <citation type="journal article" date="2008" name="Science">
        <title>Genome of an endosymbiont coupling N2 fixation to cellulolysis within RT protist cells in termite gut.</title>
        <authorList>
            <person name="Hongoh Y."/>
            <person name="Sharma V.K."/>
            <person name="Prakash T."/>
            <person name="Noda S."/>
            <person name="Toh H."/>
            <person name="Taylor T.D."/>
            <person name="Kudo T."/>
            <person name="Sakaki Y."/>
            <person name="Toyoda A."/>
            <person name="Hattori M."/>
            <person name="Ohkuma M."/>
        </authorList>
    </citation>
    <scope>NUCLEOTIDE SEQUENCE [LARGE SCALE GENOMIC DNA]</scope>
</reference>
<evidence type="ECO:0000313" key="11">
    <source>
        <dbReference type="Proteomes" id="UP000000723"/>
    </source>
</evidence>
<keyword evidence="4 9" id="KW-0812">Transmembrane</keyword>
<dbReference type="GO" id="GO:0005886">
    <property type="term" value="C:plasma membrane"/>
    <property type="evidence" value="ECO:0007669"/>
    <property type="project" value="UniProtKB-SubCell"/>
</dbReference>
<feature type="transmembrane region" description="Helical" evidence="9">
    <location>
        <begin position="105"/>
        <end position="128"/>
    </location>
</feature>
<evidence type="ECO:0000256" key="7">
    <source>
        <dbReference type="ARBA" id="ARBA00023136"/>
    </source>
</evidence>
<comment type="subcellular location">
    <subcellularLocation>
        <location evidence="1">Cell membrane</location>
        <topology evidence="1">Multi-pass membrane protein</topology>
    </subcellularLocation>
</comment>
<accession>B6YQM3</accession>
<evidence type="ECO:0000256" key="3">
    <source>
        <dbReference type="ARBA" id="ARBA00022475"/>
    </source>
</evidence>
<name>B6YQM3_AZOPC</name>
<feature type="transmembrane region" description="Helical" evidence="9">
    <location>
        <begin position="148"/>
        <end position="168"/>
    </location>
</feature>
<dbReference type="GO" id="GO:0006865">
    <property type="term" value="P:amino acid transport"/>
    <property type="evidence" value="ECO:0007669"/>
    <property type="project" value="UniProtKB-KW"/>
</dbReference>
<feature type="transmembrane region" description="Helical" evidence="9">
    <location>
        <begin position="235"/>
        <end position="258"/>
    </location>
</feature>
<proteinExistence type="inferred from homology"/>
<evidence type="ECO:0000256" key="6">
    <source>
        <dbReference type="ARBA" id="ARBA00022989"/>
    </source>
</evidence>
<dbReference type="AlphaFoldDB" id="B6YQM3"/>
<organism evidence="10 11">
    <name type="scientific">Azobacteroides pseudotrichonymphae genomovar. CFP2</name>
    <dbReference type="NCBI Taxonomy" id="511995"/>
    <lineage>
        <taxon>Bacteria</taxon>
        <taxon>Pseudomonadati</taxon>
        <taxon>Bacteroidota</taxon>
        <taxon>Bacteroidia</taxon>
        <taxon>Bacteroidales</taxon>
        <taxon>Candidatus Azobacteroides</taxon>
    </lineage>
</organism>
<protein>
    <submittedName>
        <fullName evidence="10">ABC-type urea/branched-chain amino acid transporter permease component UrtB</fullName>
    </submittedName>
</protein>
<sequence>MINIIQDVFSGLSLGSVLILEALGLSVIYGLAGIINMSHGEFVMIGSYTTYCIQQLFIAFLPPEWEGIAFFVSLPISFLSSALAGLVIERLIIRYLYSRPLESLLATWGISLILIQIARNIFGDLISIKTPAILSGGFEIIKGLILPYNRLFIILVSIVVFILMYILFQKTRLGIQIRSVTQNRNISACVGISTQRIDMITFMLGSGLAGIAGCAVTLIGNIVPNMGQTYIVDSFLVVVTGGVGKLLGCIVSGLGIGIFSKVFEIGFEAVYGKVFILVLIIIYLQYKPEGFFSDKSRIDDD</sequence>
<dbReference type="KEGG" id="aps:CFPG_232"/>
<dbReference type="HOGENOM" id="CLU_039929_2_2_10"/>
<gene>
    <name evidence="10" type="ordered locus">CFPG_232</name>
</gene>
<evidence type="ECO:0000256" key="5">
    <source>
        <dbReference type="ARBA" id="ARBA00022970"/>
    </source>
</evidence>
<keyword evidence="11" id="KW-1185">Reference proteome</keyword>
<keyword evidence="5" id="KW-0029">Amino-acid transport</keyword>
<dbReference type="CDD" id="cd06582">
    <property type="entry name" value="TM_PBP1_LivH_like"/>
    <property type="match status" value="1"/>
</dbReference>
<dbReference type="RefSeq" id="WP_012573256.1">
    <property type="nucleotide sequence ID" value="NC_011565.1"/>
</dbReference>
<dbReference type="STRING" id="511995.CFPG_232"/>
<dbReference type="Pfam" id="PF02653">
    <property type="entry name" value="BPD_transp_2"/>
    <property type="match status" value="1"/>
</dbReference>
<dbReference type="Proteomes" id="UP000000723">
    <property type="component" value="Chromosome"/>
</dbReference>
<feature type="transmembrane region" description="Helical" evidence="9">
    <location>
        <begin position="202"/>
        <end position="223"/>
    </location>
</feature>
<evidence type="ECO:0000256" key="4">
    <source>
        <dbReference type="ARBA" id="ARBA00022692"/>
    </source>
</evidence>
<feature type="transmembrane region" description="Helical" evidence="9">
    <location>
        <begin position="68"/>
        <end position="93"/>
    </location>
</feature>
<keyword evidence="2" id="KW-0813">Transport</keyword>
<dbReference type="InterPro" id="IPR017779">
    <property type="entry name" value="ABC_UrtB_bac"/>
</dbReference>
<dbReference type="GO" id="GO:0022857">
    <property type="term" value="F:transmembrane transporter activity"/>
    <property type="evidence" value="ECO:0007669"/>
    <property type="project" value="InterPro"/>
</dbReference>
<keyword evidence="6 9" id="KW-1133">Transmembrane helix</keyword>
<feature type="transmembrane region" description="Helical" evidence="9">
    <location>
        <begin position="270"/>
        <end position="286"/>
    </location>
</feature>
<dbReference type="eggNOG" id="COG0559">
    <property type="taxonomic scope" value="Bacteria"/>
</dbReference>
<keyword evidence="7 9" id="KW-0472">Membrane</keyword>
<dbReference type="PANTHER" id="PTHR11795">
    <property type="entry name" value="BRANCHED-CHAIN AMINO ACID TRANSPORT SYSTEM PERMEASE PROTEIN LIVH"/>
    <property type="match status" value="1"/>
</dbReference>
<evidence type="ECO:0000256" key="8">
    <source>
        <dbReference type="ARBA" id="ARBA00037998"/>
    </source>
</evidence>
<evidence type="ECO:0000256" key="1">
    <source>
        <dbReference type="ARBA" id="ARBA00004651"/>
    </source>
</evidence>
<dbReference type="OrthoDB" id="9807115at2"/>
<evidence type="ECO:0000256" key="2">
    <source>
        <dbReference type="ARBA" id="ARBA00022448"/>
    </source>
</evidence>
<dbReference type="PANTHER" id="PTHR11795:SF447">
    <property type="entry name" value="ABC TRANSPORTER PERMEASE PROTEIN"/>
    <property type="match status" value="1"/>
</dbReference>
<evidence type="ECO:0000256" key="9">
    <source>
        <dbReference type="SAM" id="Phobius"/>
    </source>
</evidence>
<evidence type="ECO:0000313" key="10">
    <source>
        <dbReference type="EMBL" id="BAG83495.1"/>
    </source>
</evidence>
<dbReference type="NCBIfam" id="TIGR03409">
    <property type="entry name" value="urea_trans_UrtB"/>
    <property type="match status" value="1"/>
</dbReference>
<keyword evidence="3" id="KW-1003">Cell membrane</keyword>
<dbReference type="InterPro" id="IPR052157">
    <property type="entry name" value="BCAA_transport_permease"/>
</dbReference>
<dbReference type="InterPro" id="IPR001851">
    <property type="entry name" value="ABC_transp_permease"/>
</dbReference>